<name>A0ABQ3YQF2_9ACTN</name>
<accession>A0ABQ3YQF2</accession>
<gene>
    <name evidence="4" type="ORF">Adu01nite_11630</name>
</gene>
<evidence type="ECO:0000256" key="1">
    <source>
        <dbReference type="ARBA" id="ARBA00006484"/>
    </source>
</evidence>
<dbReference type="Pfam" id="PF00106">
    <property type="entry name" value="adh_short"/>
    <property type="match status" value="1"/>
</dbReference>
<evidence type="ECO:0000256" key="2">
    <source>
        <dbReference type="ARBA" id="ARBA00023002"/>
    </source>
</evidence>
<evidence type="ECO:0000256" key="3">
    <source>
        <dbReference type="RuleBase" id="RU000363"/>
    </source>
</evidence>
<dbReference type="InterPro" id="IPR036291">
    <property type="entry name" value="NAD(P)-bd_dom_sf"/>
</dbReference>
<dbReference type="EMBL" id="BOML01000012">
    <property type="protein sequence ID" value="GID99812.1"/>
    <property type="molecule type" value="Genomic_DNA"/>
</dbReference>
<reference evidence="4 5" key="1">
    <citation type="submission" date="2021-01" db="EMBL/GenBank/DDBJ databases">
        <title>Whole genome shotgun sequence of Actinoplanes durhamensis NBRC 14914.</title>
        <authorList>
            <person name="Komaki H."/>
            <person name="Tamura T."/>
        </authorList>
    </citation>
    <scope>NUCLEOTIDE SEQUENCE [LARGE SCALE GENOMIC DNA]</scope>
    <source>
        <strain evidence="4 5">NBRC 14914</strain>
    </source>
</reference>
<evidence type="ECO:0000313" key="4">
    <source>
        <dbReference type="EMBL" id="GID99812.1"/>
    </source>
</evidence>
<evidence type="ECO:0000313" key="5">
    <source>
        <dbReference type="Proteomes" id="UP000637628"/>
    </source>
</evidence>
<dbReference type="PRINTS" id="PR00081">
    <property type="entry name" value="GDHRDH"/>
</dbReference>
<dbReference type="PANTHER" id="PTHR24320">
    <property type="entry name" value="RETINOL DEHYDROGENASE"/>
    <property type="match status" value="1"/>
</dbReference>
<dbReference type="NCBIfam" id="NF004846">
    <property type="entry name" value="PRK06197.1"/>
    <property type="match status" value="1"/>
</dbReference>
<dbReference type="InterPro" id="IPR002347">
    <property type="entry name" value="SDR_fam"/>
</dbReference>
<dbReference type="Gene3D" id="3.40.50.720">
    <property type="entry name" value="NAD(P)-binding Rossmann-like Domain"/>
    <property type="match status" value="1"/>
</dbReference>
<dbReference type="Proteomes" id="UP000637628">
    <property type="component" value="Unassembled WGS sequence"/>
</dbReference>
<sequence length="294" mass="30402">MGTNSEDQGLRTAVITGATSGLGLVVARELAGAGVRVVIGARNTRKADAVIAELPGAGHTAYTLDLADLDSVREFAAAVRGSNARIDLLVNNAGIMAVPRTLSAQGYELQFAVNHLGHFALTAGLLDLIAGRIVTVTSVLHRKGRLDLEDPAAERGYSANAAYNRSKLANAIFALELHRRLAAAGSQVRSIAAHPGYAVTNLQASVPPGLYRFLLTKLGNPLIAVPASKGAVPLLFAATSPDARSGELIGPGGPGEMRGAPSSLRFAPAAADPAAGQRLWQVSEEMTGVRFTAS</sequence>
<comment type="caution">
    <text evidence="4">The sequence shown here is derived from an EMBL/GenBank/DDBJ whole genome shotgun (WGS) entry which is preliminary data.</text>
</comment>
<dbReference type="RefSeq" id="WP_239132162.1">
    <property type="nucleotide sequence ID" value="NZ_BAAATX010000015.1"/>
</dbReference>
<keyword evidence="2" id="KW-0560">Oxidoreductase</keyword>
<dbReference type="PANTHER" id="PTHR24320:SF148">
    <property type="entry name" value="NAD(P)-BINDING ROSSMANN-FOLD SUPERFAMILY PROTEIN"/>
    <property type="match status" value="1"/>
</dbReference>
<keyword evidence="5" id="KW-1185">Reference proteome</keyword>
<proteinExistence type="inferred from homology"/>
<dbReference type="PRINTS" id="PR00080">
    <property type="entry name" value="SDRFAMILY"/>
</dbReference>
<dbReference type="SUPFAM" id="SSF51735">
    <property type="entry name" value="NAD(P)-binding Rossmann-fold domains"/>
    <property type="match status" value="1"/>
</dbReference>
<comment type="similarity">
    <text evidence="1 3">Belongs to the short-chain dehydrogenases/reductases (SDR) family.</text>
</comment>
<organism evidence="4 5">
    <name type="scientific">Paractinoplanes durhamensis</name>
    <dbReference type="NCBI Taxonomy" id="113563"/>
    <lineage>
        <taxon>Bacteria</taxon>
        <taxon>Bacillati</taxon>
        <taxon>Actinomycetota</taxon>
        <taxon>Actinomycetes</taxon>
        <taxon>Micromonosporales</taxon>
        <taxon>Micromonosporaceae</taxon>
        <taxon>Paractinoplanes</taxon>
    </lineage>
</organism>
<protein>
    <submittedName>
        <fullName evidence="4">Short-chain dehydrogenase</fullName>
    </submittedName>
</protein>